<reference evidence="7" key="1">
    <citation type="submission" date="2020-03" db="EMBL/GenBank/DDBJ databases">
        <title>A high-quality chromosome-level genome assembly of a woody plant with both climbing and erect habits, Rhamnella rubrinervis.</title>
        <authorList>
            <person name="Lu Z."/>
            <person name="Yang Y."/>
            <person name="Zhu X."/>
            <person name="Sun Y."/>
        </authorList>
    </citation>
    <scope>NUCLEOTIDE SEQUENCE</scope>
    <source>
        <strain evidence="7">BYM</strain>
        <tissue evidence="7">Leaf</tissue>
    </source>
</reference>
<keyword evidence="2" id="KW-0547">Nucleotide-binding</keyword>
<feature type="domain" description="Clp ATPase C-terminal" evidence="6">
    <location>
        <begin position="501"/>
        <end position="591"/>
    </location>
</feature>
<comment type="caution">
    <text evidence="7">The sequence shown here is derived from an EMBL/GenBank/DDBJ whole genome shotgun (WGS) entry which is preliminary data.</text>
</comment>
<proteinExistence type="predicted"/>
<dbReference type="Pfam" id="PF07724">
    <property type="entry name" value="AAA_2"/>
    <property type="match status" value="1"/>
</dbReference>
<dbReference type="GO" id="GO:0016887">
    <property type="term" value="F:ATP hydrolysis activity"/>
    <property type="evidence" value="ECO:0007669"/>
    <property type="project" value="InterPro"/>
</dbReference>
<dbReference type="CDD" id="cd19499">
    <property type="entry name" value="RecA-like_ClpB_Hsp104-like"/>
    <property type="match status" value="1"/>
</dbReference>
<dbReference type="FunFam" id="3.40.50.300:FF:000025">
    <property type="entry name" value="ATP-dependent Clp protease subunit"/>
    <property type="match status" value="1"/>
</dbReference>
<dbReference type="PANTHER" id="PTHR11638:SF189">
    <property type="entry name" value="CLP R DOMAIN-CONTAINING PROTEIN"/>
    <property type="match status" value="1"/>
</dbReference>
<dbReference type="InterPro" id="IPR050130">
    <property type="entry name" value="ClpA_ClpB"/>
</dbReference>
<evidence type="ECO:0000256" key="3">
    <source>
        <dbReference type="ARBA" id="ARBA00022840"/>
    </source>
</evidence>
<dbReference type="PANTHER" id="PTHR11638">
    <property type="entry name" value="ATP-DEPENDENT CLP PROTEASE"/>
    <property type="match status" value="1"/>
</dbReference>
<name>A0A8K0DQ08_9ROSA</name>
<gene>
    <name evidence="7" type="ORF">FNV43_RR22329</name>
</gene>
<evidence type="ECO:0000256" key="2">
    <source>
        <dbReference type="ARBA" id="ARBA00022741"/>
    </source>
</evidence>
<evidence type="ECO:0000259" key="5">
    <source>
        <dbReference type="SMART" id="SM00382"/>
    </source>
</evidence>
<dbReference type="CDD" id="cd00009">
    <property type="entry name" value="AAA"/>
    <property type="match status" value="1"/>
</dbReference>
<dbReference type="OrthoDB" id="47330at2759"/>
<dbReference type="PRINTS" id="PR00300">
    <property type="entry name" value="CLPPROTEASEA"/>
</dbReference>
<dbReference type="PROSITE" id="PS00870">
    <property type="entry name" value="CLPAB_1"/>
    <property type="match status" value="1"/>
</dbReference>
<dbReference type="InterPro" id="IPR003593">
    <property type="entry name" value="AAA+_ATPase"/>
</dbReference>
<evidence type="ECO:0000313" key="7">
    <source>
        <dbReference type="EMBL" id="KAF3435242.1"/>
    </source>
</evidence>
<dbReference type="InterPro" id="IPR001270">
    <property type="entry name" value="ClpA/B"/>
</dbReference>
<dbReference type="SMART" id="SM01086">
    <property type="entry name" value="ClpB_D2-small"/>
    <property type="match status" value="1"/>
</dbReference>
<dbReference type="InterPro" id="IPR019489">
    <property type="entry name" value="Clp_ATPase_C"/>
</dbReference>
<dbReference type="FunFam" id="1.10.8.60:FF:000011">
    <property type="entry name" value="ATP-dependent Clp protease ATP-binding subunit"/>
    <property type="match status" value="1"/>
</dbReference>
<dbReference type="Gene3D" id="3.40.50.300">
    <property type="entry name" value="P-loop containing nucleotide triphosphate hydrolases"/>
    <property type="match status" value="2"/>
</dbReference>
<dbReference type="InterPro" id="IPR018368">
    <property type="entry name" value="ClpA/B_CS1"/>
</dbReference>
<dbReference type="InterPro" id="IPR027417">
    <property type="entry name" value="P-loop_NTPase"/>
</dbReference>
<dbReference type="EMBL" id="VOIH02000010">
    <property type="protein sequence ID" value="KAF3435242.1"/>
    <property type="molecule type" value="Genomic_DNA"/>
</dbReference>
<protein>
    <submittedName>
        <fullName evidence="7">Uncharacterized protein</fullName>
    </submittedName>
</protein>
<dbReference type="Proteomes" id="UP000796880">
    <property type="component" value="Unassembled WGS sequence"/>
</dbReference>
<evidence type="ECO:0000256" key="4">
    <source>
        <dbReference type="ARBA" id="ARBA00023186"/>
    </source>
</evidence>
<evidence type="ECO:0000256" key="1">
    <source>
        <dbReference type="ARBA" id="ARBA00022737"/>
    </source>
</evidence>
<organism evidence="7 8">
    <name type="scientific">Rhamnella rubrinervis</name>
    <dbReference type="NCBI Taxonomy" id="2594499"/>
    <lineage>
        <taxon>Eukaryota</taxon>
        <taxon>Viridiplantae</taxon>
        <taxon>Streptophyta</taxon>
        <taxon>Embryophyta</taxon>
        <taxon>Tracheophyta</taxon>
        <taxon>Spermatophyta</taxon>
        <taxon>Magnoliopsida</taxon>
        <taxon>eudicotyledons</taxon>
        <taxon>Gunneridae</taxon>
        <taxon>Pentapetalae</taxon>
        <taxon>rosids</taxon>
        <taxon>fabids</taxon>
        <taxon>Rosales</taxon>
        <taxon>Rhamnaceae</taxon>
        <taxon>rhamnoid group</taxon>
        <taxon>Rhamneae</taxon>
        <taxon>Rhamnella</taxon>
    </lineage>
</organism>
<evidence type="ECO:0000259" key="6">
    <source>
        <dbReference type="SMART" id="SM01086"/>
    </source>
</evidence>
<dbReference type="GO" id="GO:0034605">
    <property type="term" value="P:cellular response to heat"/>
    <property type="evidence" value="ECO:0007669"/>
    <property type="project" value="TreeGrafter"/>
</dbReference>
<dbReference type="SMART" id="SM00382">
    <property type="entry name" value="AAA"/>
    <property type="match status" value="1"/>
</dbReference>
<dbReference type="GO" id="GO:0005524">
    <property type="term" value="F:ATP binding"/>
    <property type="evidence" value="ECO:0007669"/>
    <property type="project" value="UniProtKB-KW"/>
</dbReference>
<dbReference type="Pfam" id="PF10431">
    <property type="entry name" value="ClpB_D2-small"/>
    <property type="match status" value="1"/>
</dbReference>
<dbReference type="GO" id="GO:0005737">
    <property type="term" value="C:cytoplasm"/>
    <property type="evidence" value="ECO:0007669"/>
    <property type="project" value="TreeGrafter"/>
</dbReference>
<evidence type="ECO:0000313" key="8">
    <source>
        <dbReference type="Proteomes" id="UP000796880"/>
    </source>
</evidence>
<keyword evidence="4" id="KW-0143">Chaperone</keyword>
<dbReference type="Pfam" id="PF17871">
    <property type="entry name" value="AAA_lid_9"/>
    <property type="match status" value="1"/>
</dbReference>
<dbReference type="Gene3D" id="1.10.8.60">
    <property type="match status" value="2"/>
</dbReference>
<dbReference type="AlphaFoldDB" id="A0A8K0DQ08"/>
<dbReference type="SUPFAM" id="SSF52540">
    <property type="entry name" value="P-loop containing nucleoside triphosphate hydrolases"/>
    <property type="match status" value="2"/>
</dbReference>
<sequence>MKESASTQYSGSLPNPNRLIMNFVSAGTSYPLTSHRSFGTLVSKETGGCSLSVSLTTDLRTRRTSSCALFNTLGFLSNSDMAHSMVVAEVFSLDMGRLVAGASHHGEIEERLIMIVDEVERSEGQIILFIDEVHTLIGVGSGEQALDAANILKPALARGVLKCIGATTLDEYRKYIEKDSALKRRFTQVEVPEPTVDETVEILKGLCTRYENHHNVKYAEEALVAAARLSSQYIRDRFLPDKAIDLIDEAGSRLQLQQTQEPSIIQVVTESHIQYLISSWTGIPVENVSKSEALKLQSMENSLHKRIVGQNKAVELISHAIRRARSGVRDPAKPIASFLFTGPTGVGKTEMANALAIEYFGSKDSIIRLDMSEYMEGHTVSRMFGSPPGYIGYDEGGQLTESIRRRPHSLILFDEIEKAHRDVFNVLLQVLDYGRLTDSTGQKIDFTNTVIILTSNIGGTVIDSAANDISDQVELKVAELERNFRPEFLNRIDEVVLFHQFCINQLNEIADIMLKEISDRLLTTKKILLKITKEFKEKLVKEGNNSTYGARPLKRAIVRNLEDFLAEKLLKGDIKEGDSVTLGLDGKGEVIKL</sequence>
<keyword evidence="8" id="KW-1185">Reference proteome</keyword>
<dbReference type="InterPro" id="IPR041546">
    <property type="entry name" value="ClpA/ClpB_AAA_lid"/>
</dbReference>
<feature type="domain" description="AAA+ ATPase" evidence="5">
    <location>
        <begin position="334"/>
        <end position="479"/>
    </location>
</feature>
<accession>A0A8K0DQ08</accession>
<keyword evidence="3" id="KW-0067">ATP-binding</keyword>
<dbReference type="InterPro" id="IPR003959">
    <property type="entry name" value="ATPase_AAA_core"/>
</dbReference>
<keyword evidence="1" id="KW-0677">Repeat</keyword>